<evidence type="ECO:0000313" key="1">
    <source>
        <dbReference type="EnsemblPlants" id="MELO3C030969.2.1"/>
    </source>
</evidence>
<name>A0A9I9EAA8_CUCME</name>
<protein>
    <submittedName>
        <fullName evidence="1">Uncharacterized protein</fullName>
    </submittedName>
</protein>
<organism evidence="1">
    <name type="scientific">Cucumis melo</name>
    <name type="common">Muskmelon</name>
    <dbReference type="NCBI Taxonomy" id="3656"/>
    <lineage>
        <taxon>Eukaryota</taxon>
        <taxon>Viridiplantae</taxon>
        <taxon>Streptophyta</taxon>
        <taxon>Embryophyta</taxon>
        <taxon>Tracheophyta</taxon>
        <taxon>Spermatophyta</taxon>
        <taxon>Magnoliopsida</taxon>
        <taxon>eudicotyledons</taxon>
        <taxon>Gunneridae</taxon>
        <taxon>Pentapetalae</taxon>
        <taxon>rosids</taxon>
        <taxon>fabids</taxon>
        <taxon>Cucurbitales</taxon>
        <taxon>Cucurbitaceae</taxon>
        <taxon>Benincaseae</taxon>
        <taxon>Cucumis</taxon>
    </lineage>
</organism>
<dbReference type="Gramene" id="MELO3C030969.2.1">
    <property type="protein sequence ID" value="MELO3C030969.2.1"/>
    <property type="gene ID" value="MELO3C030969.2"/>
</dbReference>
<dbReference type="EnsemblPlants" id="MELO3C030969.2.1">
    <property type="protein sequence ID" value="MELO3C030969.2.1"/>
    <property type="gene ID" value="MELO3C030969.2"/>
</dbReference>
<dbReference type="AlphaFoldDB" id="A0A9I9EAA8"/>
<accession>A0A9I9EAA8</accession>
<reference evidence="1" key="1">
    <citation type="submission" date="2023-03" db="UniProtKB">
        <authorList>
            <consortium name="EnsemblPlants"/>
        </authorList>
    </citation>
    <scope>IDENTIFICATION</scope>
</reference>
<proteinExistence type="predicted"/>
<sequence>MKVQTRKRCKVPQHFESKKKQDIKAIKSFLVPLICFLGNEESTNMLSHNRYNDQQLQSNGANYEVRVAISTE</sequence>